<keyword evidence="3" id="KW-1185">Reference proteome</keyword>
<dbReference type="KEGG" id="mass:CR152_23555"/>
<reference evidence="2" key="1">
    <citation type="submission" date="2017-10" db="EMBL/GenBank/DDBJ databases">
        <title>Massilia psychrophilum sp. nov., a novel purple-pigmented bacterium isolated from Tianshan glacier, Xinjiang Municipality, China.</title>
        <authorList>
            <person name="Wang H."/>
        </authorList>
    </citation>
    <scope>NUCLEOTIDE SEQUENCE [LARGE SCALE GENOMIC DNA]</scope>
    <source>
        <strain evidence="2">B2</strain>
    </source>
</reference>
<name>A0A2D2DQA4_9BURK</name>
<evidence type="ECO:0000313" key="2">
    <source>
        <dbReference type="EMBL" id="ATQ77159.1"/>
    </source>
</evidence>
<gene>
    <name evidence="2" type="ORF">CR152_23555</name>
</gene>
<feature type="region of interest" description="Disordered" evidence="1">
    <location>
        <begin position="1"/>
        <end position="26"/>
    </location>
</feature>
<organism evidence="2 3">
    <name type="scientific">Massilia violaceinigra</name>
    <dbReference type="NCBI Taxonomy" id="2045208"/>
    <lineage>
        <taxon>Bacteria</taxon>
        <taxon>Pseudomonadati</taxon>
        <taxon>Pseudomonadota</taxon>
        <taxon>Betaproteobacteria</taxon>
        <taxon>Burkholderiales</taxon>
        <taxon>Oxalobacteraceae</taxon>
        <taxon>Telluria group</taxon>
        <taxon>Massilia</taxon>
    </lineage>
</organism>
<dbReference type="Proteomes" id="UP000229897">
    <property type="component" value="Chromosome"/>
</dbReference>
<protein>
    <submittedName>
        <fullName evidence="2">Uncharacterized protein</fullName>
    </submittedName>
</protein>
<dbReference type="AlphaFoldDB" id="A0A2D2DQA4"/>
<dbReference type="EMBL" id="CP024608">
    <property type="protein sequence ID" value="ATQ77159.1"/>
    <property type="molecule type" value="Genomic_DNA"/>
</dbReference>
<evidence type="ECO:0000256" key="1">
    <source>
        <dbReference type="SAM" id="MobiDB-lite"/>
    </source>
</evidence>
<proteinExistence type="predicted"/>
<accession>A0A2D2DQA4</accession>
<feature type="compositionally biased region" description="Basic and acidic residues" evidence="1">
    <location>
        <begin position="1"/>
        <end position="17"/>
    </location>
</feature>
<evidence type="ECO:0000313" key="3">
    <source>
        <dbReference type="Proteomes" id="UP000229897"/>
    </source>
</evidence>
<sequence length="223" mass="24517">MRSGPDRRTTREVDFADNRPAAAAQRSLRETIGHSQRVLQQKARMDAIRDSASTVAQRHPVQRVIIGHATIAGLAVDMDTSDYDASILQIDTMWSGGKISGLRFLSVRLRNAAHEAHSDNNDGLADYIDGLLERQASDDPDAGLSGWWATRSFDQRHVAADQTGVTKQPGRGEIAPEHPTDLQRNALNVRSWQVGDVIDMVSWIGRSSCASRRPILGNCQPIT</sequence>